<dbReference type="RefSeq" id="XP_007882107.1">
    <property type="nucleotide sequence ID" value="XM_007883916.1"/>
</dbReference>
<protein>
    <submittedName>
        <fullName evidence="2">Uncharacterized protein</fullName>
    </submittedName>
</protein>
<feature type="region of interest" description="Disordered" evidence="1">
    <location>
        <begin position="619"/>
        <end position="667"/>
    </location>
</feature>
<accession>A0A061H1G4</accession>
<dbReference type="GeneID" id="19320453"/>
<gene>
    <name evidence="2" type="ORF">PFL1_06375</name>
</gene>
<feature type="compositionally biased region" description="Basic and acidic residues" evidence="1">
    <location>
        <begin position="509"/>
        <end position="518"/>
    </location>
</feature>
<feature type="region of interest" description="Disordered" evidence="1">
    <location>
        <begin position="674"/>
        <end position="693"/>
    </location>
</feature>
<dbReference type="Proteomes" id="UP000053664">
    <property type="component" value="Unassembled WGS sequence"/>
</dbReference>
<evidence type="ECO:0000313" key="3">
    <source>
        <dbReference type="Proteomes" id="UP000053664"/>
    </source>
</evidence>
<feature type="region of interest" description="Disordered" evidence="1">
    <location>
        <begin position="318"/>
        <end position="366"/>
    </location>
</feature>
<evidence type="ECO:0000313" key="2">
    <source>
        <dbReference type="EMBL" id="EPQ26168.1"/>
    </source>
</evidence>
<feature type="compositionally biased region" description="Polar residues" evidence="1">
    <location>
        <begin position="562"/>
        <end position="572"/>
    </location>
</feature>
<dbReference type="KEGG" id="pfp:PFL1_06375"/>
<feature type="region of interest" description="Disordered" evidence="1">
    <location>
        <begin position="15"/>
        <end position="100"/>
    </location>
</feature>
<organism evidence="2 3">
    <name type="scientific">Pseudozyma flocculosa PF-1</name>
    <dbReference type="NCBI Taxonomy" id="1277687"/>
    <lineage>
        <taxon>Eukaryota</taxon>
        <taxon>Fungi</taxon>
        <taxon>Dikarya</taxon>
        <taxon>Basidiomycota</taxon>
        <taxon>Ustilaginomycotina</taxon>
        <taxon>Ustilaginomycetes</taxon>
        <taxon>Ustilaginales</taxon>
        <taxon>Ustilaginaceae</taxon>
        <taxon>Pseudozyma</taxon>
    </lineage>
</organism>
<dbReference type="AlphaFoldDB" id="A0A061H1G4"/>
<dbReference type="HOGENOM" id="CLU_397476_0_0_1"/>
<feature type="region of interest" description="Disordered" evidence="1">
    <location>
        <begin position="502"/>
        <end position="577"/>
    </location>
</feature>
<evidence type="ECO:0000256" key="1">
    <source>
        <dbReference type="SAM" id="MobiDB-lite"/>
    </source>
</evidence>
<feature type="compositionally biased region" description="Low complexity" evidence="1">
    <location>
        <begin position="38"/>
        <end position="48"/>
    </location>
</feature>
<reference evidence="2 3" key="1">
    <citation type="journal article" date="2013" name="Plant Cell">
        <title>The transition from a phytopathogenic smut ancestor to an anamorphic biocontrol agent deciphered by comparative whole-genome analysis.</title>
        <authorList>
            <person name="Lefebvre F."/>
            <person name="Joly D.L."/>
            <person name="Labbe C."/>
            <person name="Teichmann B."/>
            <person name="Linning R."/>
            <person name="Belzile F."/>
            <person name="Bakkeren G."/>
            <person name="Belanger R.R."/>
        </authorList>
    </citation>
    <scope>NUCLEOTIDE SEQUENCE [LARGE SCALE GENOMIC DNA]</scope>
    <source>
        <strain evidence="2 3">PF-1</strain>
    </source>
</reference>
<feature type="compositionally biased region" description="Basic and acidic residues" evidence="1">
    <location>
        <begin position="645"/>
        <end position="661"/>
    </location>
</feature>
<feature type="region of interest" description="Disordered" evidence="1">
    <location>
        <begin position="265"/>
        <end position="304"/>
    </location>
</feature>
<name>A0A061H1G4_9BASI</name>
<dbReference type="EMBL" id="KE361647">
    <property type="protein sequence ID" value="EPQ26168.1"/>
    <property type="molecule type" value="Genomic_DNA"/>
</dbReference>
<feature type="region of interest" description="Disordered" evidence="1">
    <location>
        <begin position="190"/>
        <end position="216"/>
    </location>
</feature>
<feature type="compositionally biased region" description="Gly residues" evidence="1">
    <location>
        <begin position="292"/>
        <end position="304"/>
    </location>
</feature>
<feature type="compositionally biased region" description="Polar residues" evidence="1">
    <location>
        <begin position="265"/>
        <end position="282"/>
    </location>
</feature>
<feature type="region of interest" description="Disordered" evidence="1">
    <location>
        <begin position="137"/>
        <end position="158"/>
    </location>
</feature>
<proteinExistence type="predicted"/>
<sequence>MTCGQADDLIELATASFPNQSLEQVADATDATGGDHGQGQASQASTGQRRGRSSQTKDIRLAPCTEGATRQPLGDRCKDRMHRHPDPAASLHRKTSGTWQGLDEPMPRAFHQEARWDHEKQPDGGYVEDAIASEIDLGDDTGEGRGAPPDDGSQTSGRLAFARRPSNVGIDSYHTAASCSTRVATSPWVANQRGPRGVGDPGAIGASPPIGTKDGLYAQRRAPSSIYRHGRSHSDSNFALCLGRTPAAGRPGFDKRRFATFNGASHQSISTETSSTMDQAPTPSVPSLFGAGHPGTTGGAGALGLGGRLPLTRMDNVSRPSADLRRPLYCAASPRGDARSGPSSTGKRGSGEPSPPCDDHDLPGISQQSDSMLLTAAAPSETMPCATVDASSGCNLPPASRQPSASRSSLLSINRPRSATMSALPTAPQRDGLCLLLSPVHEGSLHQLSHTLVPGPPLAETEARRLQGIRRLATFCGEPLQQEGKRAGTVVGSDQQAMDLQAGNITDGDDTRLDRYSSDDDTTLSDSLERAAEGLQSASVCGPASPASSARGRRRDHIRSPSLISLGSTAAQASAAPETDIVVVDTTTAAATAAAIDVEGGAQEGASAVAVLRGLLDHGGSRQRRPRSSSGAAAFAGGGESGDEEGGHDGGLDGGRHDRPPLSKRLKWRSTSLLRLLPTRAVGGPSHQGGTGA</sequence>